<comment type="caution">
    <text evidence="2">The sequence shown here is derived from an EMBL/GenBank/DDBJ whole genome shotgun (WGS) entry which is preliminary data.</text>
</comment>
<dbReference type="SUPFAM" id="SSF55931">
    <property type="entry name" value="Glutamine synthetase/guanido kinase"/>
    <property type="match status" value="1"/>
</dbReference>
<dbReference type="InterPro" id="IPR006336">
    <property type="entry name" value="GCS2"/>
</dbReference>
<protein>
    <submittedName>
        <fullName evidence="2">Glutamate--cysteine ligase</fullName>
        <ecNumber evidence="2">6.3.2.2</ecNumber>
    </submittedName>
</protein>
<dbReference type="Gene3D" id="3.30.590.20">
    <property type="match status" value="1"/>
</dbReference>
<accession>A0A552EIB7</accession>
<proteinExistence type="predicted"/>
<gene>
    <name evidence="2" type="primary">gshA</name>
    <name evidence="2" type="ORF">EWV78_13780</name>
</gene>
<evidence type="ECO:0000313" key="2">
    <source>
        <dbReference type="EMBL" id="TRU34239.1"/>
    </source>
</evidence>
<organism evidence="2 3">
    <name type="scientific">Microcystis aeruginosa Ma_MB_F_20061100_S20D</name>
    <dbReference type="NCBI Taxonomy" id="2486253"/>
    <lineage>
        <taxon>Bacteria</taxon>
        <taxon>Bacillati</taxon>
        <taxon>Cyanobacteriota</taxon>
        <taxon>Cyanophyceae</taxon>
        <taxon>Oscillatoriophycideae</taxon>
        <taxon>Chroococcales</taxon>
        <taxon>Microcystaceae</taxon>
        <taxon>Microcystis</taxon>
    </lineage>
</organism>
<evidence type="ECO:0000256" key="1">
    <source>
        <dbReference type="ARBA" id="ARBA00048819"/>
    </source>
</evidence>
<sequence length="387" mass="44403">MTKNSSLLLKGFEIETYAGTPEGDIIGLSDRVVPYLEGYNQEPDSRIIECITEPLSEYKQVGSAVLASYRKLRKYLKTLGNYTLIPGSALHLGGSDRFYRANPNRAFHDYVSKVYGSSLLTSSIHINIGLDDPELILRACRLIRVEAPLYLALSASSPFLDNKVTGYHSIRWSIFPQTPSDIPLFESHAHYIQWIEKQLALETMKNVRHMWNSVRPNGNNRPYDINRIELRICDFMYDPSRILALTAFLEARLWQIIENPNLDPLKMSQLPSNNLGEDLLKLTAGNEVAVSFYSLDAELKHWQDGRIIKVRDWISEMYEEALVTAKAKGFEFFLKPIKTILEGGNTAQNWLNLHEKGWSIREIIQQAIKEMEDNERKFRFEIESAEV</sequence>
<evidence type="ECO:0000313" key="3">
    <source>
        <dbReference type="Proteomes" id="UP000315113"/>
    </source>
</evidence>
<dbReference type="EMBL" id="SFBH01000107">
    <property type="protein sequence ID" value="TRU34239.1"/>
    <property type="molecule type" value="Genomic_DNA"/>
</dbReference>
<dbReference type="AlphaFoldDB" id="A0A552EIB7"/>
<dbReference type="PANTHER" id="PTHR36510:SF1">
    <property type="entry name" value="GLUTAMATE--CYSTEINE LIGASE 2-RELATED"/>
    <property type="match status" value="1"/>
</dbReference>
<comment type="catalytic activity">
    <reaction evidence="1">
        <text>L-cysteine + L-glutamate + ATP = gamma-L-glutamyl-L-cysteine + ADP + phosphate + H(+)</text>
        <dbReference type="Rhea" id="RHEA:13285"/>
        <dbReference type="ChEBI" id="CHEBI:15378"/>
        <dbReference type="ChEBI" id="CHEBI:29985"/>
        <dbReference type="ChEBI" id="CHEBI:30616"/>
        <dbReference type="ChEBI" id="CHEBI:35235"/>
        <dbReference type="ChEBI" id="CHEBI:43474"/>
        <dbReference type="ChEBI" id="CHEBI:58173"/>
        <dbReference type="ChEBI" id="CHEBI:456216"/>
        <dbReference type="EC" id="6.3.2.2"/>
    </reaction>
</comment>
<dbReference type="Proteomes" id="UP000315113">
    <property type="component" value="Unassembled WGS sequence"/>
</dbReference>
<dbReference type="Pfam" id="PF04107">
    <property type="entry name" value="GCS2"/>
    <property type="match status" value="1"/>
</dbReference>
<dbReference type="InterPro" id="IPR050141">
    <property type="entry name" value="GCL_type2/YbdK_subfam"/>
</dbReference>
<dbReference type="InterPro" id="IPR014746">
    <property type="entry name" value="Gln_synth/guanido_kin_cat_dom"/>
</dbReference>
<dbReference type="InterPro" id="IPR011792">
    <property type="entry name" value="GshA_cyano"/>
</dbReference>
<dbReference type="PANTHER" id="PTHR36510">
    <property type="entry name" value="GLUTAMATE--CYSTEINE LIGASE 2-RELATED"/>
    <property type="match status" value="1"/>
</dbReference>
<dbReference type="EC" id="6.3.2.2" evidence="2"/>
<keyword evidence="2" id="KW-0436">Ligase</keyword>
<reference evidence="2 3" key="1">
    <citation type="submission" date="2019-01" db="EMBL/GenBank/DDBJ databases">
        <title>Coherence of Microcystis species and biogeography revealed through population genomics.</title>
        <authorList>
            <person name="Perez-Carrascal O.M."/>
            <person name="Terrat Y."/>
            <person name="Giani A."/>
            <person name="Fortin N."/>
            <person name="Tromas N."/>
            <person name="Shapiro B.J."/>
        </authorList>
    </citation>
    <scope>NUCLEOTIDE SEQUENCE [LARGE SCALE GENOMIC DNA]</scope>
    <source>
        <strain evidence="2">Ma_MB_F_20061100_S20D</strain>
    </source>
</reference>
<dbReference type="GO" id="GO:0042398">
    <property type="term" value="P:modified amino acid biosynthetic process"/>
    <property type="evidence" value="ECO:0007669"/>
    <property type="project" value="InterPro"/>
</dbReference>
<dbReference type="GO" id="GO:0004357">
    <property type="term" value="F:glutamate-cysteine ligase activity"/>
    <property type="evidence" value="ECO:0007669"/>
    <property type="project" value="UniProtKB-EC"/>
</dbReference>
<name>A0A552EIB7_MICAE</name>
<dbReference type="NCBIfam" id="TIGR02048">
    <property type="entry name" value="gshA_cyano"/>
    <property type="match status" value="1"/>
</dbReference>